<keyword evidence="16" id="KW-1185">Reference proteome</keyword>
<comment type="subcellular location">
    <subcellularLocation>
        <location evidence="1">Cytoplasm</location>
    </subcellularLocation>
</comment>
<dbReference type="EC" id="2.3.3.8" evidence="4"/>
<dbReference type="SUPFAM" id="SSF56059">
    <property type="entry name" value="Glutathione synthetase ATP-binding domain-like"/>
    <property type="match status" value="1"/>
</dbReference>
<keyword evidence="8" id="KW-0547">Nucleotide-binding</keyword>
<evidence type="ECO:0000256" key="2">
    <source>
        <dbReference type="ARBA" id="ARBA00009182"/>
    </source>
</evidence>
<keyword evidence="7" id="KW-0808">Transferase</keyword>
<evidence type="ECO:0000313" key="16">
    <source>
        <dbReference type="Proteomes" id="UP001445335"/>
    </source>
</evidence>
<dbReference type="Gene3D" id="3.40.50.261">
    <property type="entry name" value="Succinyl-CoA synthetase domains"/>
    <property type="match status" value="1"/>
</dbReference>
<evidence type="ECO:0000256" key="5">
    <source>
        <dbReference type="ARBA" id="ARBA00022490"/>
    </source>
</evidence>
<dbReference type="EMBL" id="JALJOU010000063">
    <property type="protein sequence ID" value="KAK9826766.1"/>
    <property type="molecule type" value="Genomic_DNA"/>
</dbReference>
<comment type="similarity">
    <text evidence="2">Belongs to the succinate/malate CoA ligase beta subunit family.</text>
</comment>
<evidence type="ECO:0000256" key="7">
    <source>
        <dbReference type="ARBA" id="ARBA00022679"/>
    </source>
</evidence>
<evidence type="ECO:0000256" key="12">
    <source>
        <dbReference type="ARBA" id="ARBA00047593"/>
    </source>
</evidence>
<dbReference type="Pfam" id="PF16114">
    <property type="entry name" value="Citrate_bind"/>
    <property type="match status" value="1"/>
</dbReference>
<evidence type="ECO:0000256" key="1">
    <source>
        <dbReference type="ARBA" id="ARBA00004496"/>
    </source>
</evidence>
<reference evidence="15 16" key="1">
    <citation type="journal article" date="2024" name="Nat. Commun.">
        <title>Phylogenomics reveals the evolutionary origins of lichenization in chlorophyte algae.</title>
        <authorList>
            <person name="Puginier C."/>
            <person name="Libourel C."/>
            <person name="Otte J."/>
            <person name="Skaloud P."/>
            <person name="Haon M."/>
            <person name="Grisel S."/>
            <person name="Petersen M."/>
            <person name="Berrin J.G."/>
            <person name="Delaux P.M."/>
            <person name="Dal Grande F."/>
            <person name="Keller J."/>
        </authorList>
    </citation>
    <scope>NUCLEOTIDE SEQUENCE [LARGE SCALE GENOMIC DNA]</scope>
    <source>
        <strain evidence="15 16">SAG 245.80</strain>
    </source>
</reference>
<dbReference type="GO" id="GO:0006099">
    <property type="term" value="P:tricarboxylic acid cycle"/>
    <property type="evidence" value="ECO:0007669"/>
    <property type="project" value="TreeGrafter"/>
</dbReference>
<dbReference type="GO" id="GO:0003878">
    <property type="term" value="F:ATP citrate synthase activity"/>
    <property type="evidence" value="ECO:0007669"/>
    <property type="project" value="UniProtKB-EC"/>
</dbReference>
<evidence type="ECO:0000256" key="8">
    <source>
        <dbReference type="ARBA" id="ARBA00022741"/>
    </source>
</evidence>
<feature type="domain" description="ATP-citrate synthase ATP-grasp" evidence="14">
    <location>
        <begin position="2"/>
        <end position="231"/>
    </location>
</feature>
<sequence>MARKKIREYDSKRLLKAHIKRLKGVDLPLNVAQVRADTNFVDLLDANPWLKTTRLVVKPDMLFGKRGKHDLVGLNLDFAGVEAFIKARIGKVIDMDGCVGAINTFIVEPFVPHDQEYYLCIQSVRLGNEVSFSEAGGVEIEANWDKVKTVTLPTGAPASPEALAPLTSGLPLELRPAMEAFLQACYAVFLDLDFTLVEMNPFTLDAAGKPFPLDMRGELDDTAAFKSGKKWGDVEFPLPWGDVEFPLPFGRALTAAEEHIAGLDAATGASLKLSILNPQGRVWTMVAGGGASVIYADTVGDLGFAGELGNYAEYSGAPNAQETYAYAKTMLDVATAGADGRGRALIVGGGISNFTDVAATFKGIIQAMREKADAIKAARMRIFVRRGGPNYETGLALMRALGADTGIEIEVYGPDSSMTGICARAIEYIRDLDRSASAA</sequence>
<dbReference type="InterPro" id="IPR032263">
    <property type="entry name" value="Citrate-bd"/>
</dbReference>
<evidence type="ECO:0000259" key="14">
    <source>
        <dbReference type="Pfam" id="PF24948"/>
    </source>
</evidence>
<dbReference type="GO" id="GO:0042709">
    <property type="term" value="C:succinate-CoA ligase complex"/>
    <property type="evidence" value="ECO:0007669"/>
    <property type="project" value="TreeGrafter"/>
</dbReference>
<dbReference type="GO" id="GO:0004775">
    <property type="term" value="F:succinate-CoA ligase (ADP-forming) activity"/>
    <property type="evidence" value="ECO:0007669"/>
    <property type="project" value="TreeGrafter"/>
</dbReference>
<keyword evidence="6" id="KW-0444">Lipid biosynthesis</keyword>
<comment type="caution">
    <text evidence="15">The sequence shown here is derived from an EMBL/GenBank/DDBJ whole genome shotgun (WGS) entry which is preliminary data.</text>
</comment>
<dbReference type="Proteomes" id="UP001445335">
    <property type="component" value="Unassembled WGS sequence"/>
</dbReference>
<evidence type="ECO:0000256" key="10">
    <source>
        <dbReference type="ARBA" id="ARBA00023098"/>
    </source>
</evidence>
<keyword evidence="11" id="KW-0012">Acyltransferase</keyword>
<dbReference type="Pfam" id="PF24948">
    <property type="entry name" value="Citrate_synth_N"/>
    <property type="match status" value="1"/>
</dbReference>
<dbReference type="Gene3D" id="3.30.470.110">
    <property type="match status" value="1"/>
</dbReference>
<keyword evidence="10" id="KW-0443">Lipid metabolism</keyword>
<dbReference type="PANTHER" id="PTHR11815:SF10">
    <property type="entry name" value="SUCCINATE--COA LIGASE [GDP-FORMING] SUBUNIT BETA, MITOCHONDRIAL"/>
    <property type="match status" value="1"/>
</dbReference>
<dbReference type="GO" id="GO:0006629">
    <property type="term" value="P:lipid metabolic process"/>
    <property type="evidence" value="ECO:0007669"/>
    <property type="project" value="UniProtKB-KW"/>
</dbReference>
<keyword evidence="9" id="KW-0067">ATP-binding</keyword>
<accession>A0AAW1QZ82</accession>
<comment type="subunit">
    <text evidence="3">Heterooctamer of 4 alpha and 4 beta chains.</text>
</comment>
<evidence type="ECO:0000256" key="3">
    <source>
        <dbReference type="ARBA" id="ARBA00011412"/>
    </source>
</evidence>
<protein>
    <recommendedName>
        <fullName evidence="4">ATP citrate synthase</fullName>
        <ecNumber evidence="4">2.3.3.8</ecNumber>
    </recommendedName>
</protein>
<evidence type="ECO:0000313" key="15">
    <source>
        <dbReference type="EMBL" id="KAK9826766.1"/>
    </source>
</evidence>
<dbReference type="GO" id="GO:0005524">
    <property type="term" value="F:ATP binding"/>
    <property type="evidence" value="ECO:0007669"/>
    <property type="project" value="UniProtKB-KW"/>
</dbReference>
<evidence type="ECO:0000256" key="9">
    <source>
        <dbReference type="ARBA" id="ARBA00022840"/>
    </source>
</evidence>
<name>A0AAW1QZ82_9CHLO</name>
<dbReference type="PANTHER" id="PTHR11815">
    <property type="entry name" value="SUCCINYL-COA SYNTHETASE BETA CHAIN"/>
    <property type="match status" value="1"/>
</dbReference>
<evidence type="ECO:0000256" key="11">
    <source>
        <dbReference type="ARBA" id="ARBA00023315"/>
    </source>
</evidence>
<evidence type="ECO:0000256" key="6">
    <source>
        <dbReference type="ARBA" id="ARBA00022516"/>
    </source>
</evidence>
<dbReference type="InterPro" id="IPR056749">
    <property type="entry name" value="Citrate_synth_N"/>
</dbReference>
<proteinExistence type="inferred from homology"/>
<keyword evidence="5" id="KW-0963">Cytoplasm</keyword>
<dbReference type="GO" id="GO:0006104">
    <property type="term" value="P:succinyl-CoA metabolic process"/>
    <property type="evidence" value="ECO:0007669"/>
    <property type="project" value="TreeGrafter"/>
</dbReference>
<gene>
    <name evidence="15" type="ORF">WJX81_007344</name>
</gene>
<dbReference type="SUPFAM" id="SSF52210">
    <property type="entry name" value="Succinyl-CoA synthetase domains"/>
    <property type="match status" value="1"/>
</dbReference>
<dbReference type="InterPro" id="IPR016102">
    <property type="entry name" value="Succinyl-CoA_synth-like"/>
</dbReference>
<evidence type="ECO:0000259" key="13">
    <source>
        <dbReference type="Pfam" id="PF16114"/>
    </source>
</evidence>
<dbReference type="FunFam" id="3.30.470.110:FF:000002">
    <property type="entry name" value="ATP-citrate synthase alpha chain protein"/>
    <property type="match status" value="1"/>
</dbReference>
<organism evidence="15 16">
    <name type="scientific">Elliptochloris bilobata</name>
    <dbReference type="NCBI Taxonomy" id="381761"/>
    <lineage>
        <taxon>Eukaryota</taxon>
        <taxon>Viridiplantae</taxon>
        <taxon>Chlorophyta</taxon>
        <taxon>core chlorophytes</taxon>
        <taxon>Trebouxiophyceae</taxon>
        <taxon>Trebouxiophyceae incertae sedis</taxon>
        <taxon>Elliptochloris clade</taxon>
        <taxon>Elliptochloris</taxon>
    </lineage>
</organism>
<dbReference type="GO" id="GO:0006085">
    <property type="term" value="P:acetyl-CoA biosynthetic process"/>
    <property type="evidence" value="ECO:0007669"/>
    <property type="project" value="UniProtKB-ARBA"/>
</dbReference>
<dbReference type="AlphaFoldDB" id="A0AAW1QZ82"/>
<evidence type="ECO:0000256" key="4">
    <source>
        <dbReference type="ARBA" id="ARBA00012639"/>
    </source>
</evidence>
<comment type="catalytic activity">
    <reaction evidence="12">
        <text>oxaloacetate + acetyl-CoA + ADP + phosphate = citrate + ATP + CoA</text>
        <dbReference type="Rhea" id="RHEA:21160"/>
        <dbReference type="ChEBI" id="CHEBI:16452"/>
        <dbReference type="ChEBI" id="CHEBI:16947"/>
        <dbReference type="ChEBI" id="CHEBI:30616"/>
        <dbReference type="ChEBI" id="CHEBI:43474"/>
        <dbReference type="ChEBI" id="CHEBI:57287"/>
        <dbReference type="ChEBI" id="CHEBI:57288"/>
        <dbReference type="ChEBI" id="CHEBI:456216"/>
        <dbReference type="EC" id="2.3.3.8"/>
    </reaction>
</comment>
<dbReference type="FunFam" id="3.40.50.261:FF:000008">
    <property type="entry name" value="ATP-citrate synthase alpha chain protein"/>
    <property type="match status" value="1"/>
</dbReference>
<feature type="domain" description="ATP-citrate synthase citrate-binding" evidence="13">
    <location>
        <begin position="251"/>
        <end position="427"/>
    </location>
</feature>